<dbReference type="SUPFAM" id="SSF56281">
    <property type="entry name" value="Metallo-hydrolase/oxidoreductase"/>
    <property type="match status" value="1"/>
</dbReference>
<organism evidence="3 4">
    <name type="scientific">Natranaerovirga hydrolytica</name>
    <dbReference type="NCBI Taxonomy" id="680378"/>
    <lineage>
        <taxon>Bacteria</taxon>
        <taxon>Bacillati</taxon>
        <taxon>Bacillota</taxon>
        <taxon>Clostridia</taxon>
        <taxon>Lachnospirales</taxon>
        <taxon>Natranaerovirgaceae</taxon>
        <taxon>Natranaerovirga</taxon>
    </lineage>
</organism>
<dbReference type="InterPro" id="IPR036866">
    <property type="entry name" value="RibonucZ/Hydroxyglut_hydro"/>
</dbReference>
<gene>
    <name evidence="3" type="ORF">EDC19_2511</name>
</gene>
<keyword evidence="1" id="KW-1133">Transmembrane helix</keyword>
<evidence type="ECO:0000313" key="3">
    <source>
        <dbReference type="EMBL" id="TCK89097.1"/>
    </source>
</evidence>
<dbReference type="Proteomes" id="UP000294545">
    <property type="component" value="Unassembled WGS sequence"/>
</dbReference>
<evidence type="ECO:0000313" key="4">
    <source>
        <dbReference type="Proteomes" id="UP000294545"/>
    </source>
</evidence>
<feature type="transmembrane region" description="Helical" evidence="1">
    <location>
        <begin position="25"/>
        <end position="44"/>
    </location>
</feature>
<dbReference type="RefSeq" id="WP_132283176.1">
    <property type="nucleotide sequence ID" value="NZ_SMGQ01000016.1"/>
</dbReference>
<sequence>MPITLDSQSSYQRAKKITGARRRRALIAFIGILAVLAAAVLIFLKQPHFGKLPEGQRMERIRQSLNYHDGEFKNREETSRLREGASNFDAWLGFFFGRNAEGNPDAELPSIKPDLAVIPPDQDTVVWMGHSSLYIRLGGMQILVDPVFSDYASPVPFVNRTFAGTNVFGAEDIPRVDLLIITHDHWDHLDYYTITALIPKIRNVVCPLGVGAHLEHWGVAPEIITELDWDESANTADGITVHALTARHYSGRALKNNQSLWASYVLETPGRQIYLSGDSGYGRHFKEIGQRFDLDFAILENGQYNVDWPDIHLLPEDIFAAADDLKVDRFMTIHNGRFNLARHSWNDPYDRLLEYGTSYDIRALTPMIGEPVVLDSNQTFSQWWK</sequence>
<dbReference type="GO" id="GO:0005737">
    <property type="term" value="C:cytoplasm"/>
    <property type="evidence" value="ECO:0007669"/>
    <property type="project" value="TreeGrafter"/>
</dbReference>
<reference evidence="3 4" key="1">
    <citation type="submission" date="2019-03" db="EMBL/GenBank/DDBJ databases">
        <title>Genomic Encyclopedia of Type Strains, Phase IV (KMG-IV): sequencing the most valuable type-strain genomes for metagenomic binning, comparative biology and taxonomic classification.</title>
        <authorList>
            <person name="Goeker M."/>
        </authorList>
    </citation>
    <scope>NUCLEOTIDE SEQUENCE [LARGE SCALE GENOMIC DNA]</scope>
    <source>
        <strain evidence="3 4">DSM 24176</strain>
    </source>
</reference>
<dbReference type="AlphaFoldDB" id="A0A4R1MB00"/>
<keyword evidence="1" id="KW-0472">Membrane</keyword>
<dbReference type="InterPro" id="IPR024884">
    <property type="entry name" value="NAPE-PLD"/>
</dbReference>
<feature type="domain" description="Metallo-beta-lactamase" evidence="2">
    <location>
        <begin position="142"/>
        <end position="334"/>
    </location>
</feature>
<dbReference type="GO" id="GO:0070290">
    <property type="term" value="F:N-acylphosphatidylethanolamine-specific phospholipase D activity"/>
    <property type="evidence" value="ECO:0007669"/>
    <property type="project" value="InterPro"/>
</dbReference>
<protein>
    <submittedName>
        <fullName evidence="3">L-ascorbate metabolism protein UlaG (Beta-lactamase superfamily)</fullName>
    </submittedName>
</protein>
<evidence type="ECO:0000256" key="1">
    <source>
        <dbReference type="SAM" id="Phobius"/>
    </source>
</evidence>
<name>A0A4R1MB00_9FIRM</name>
<keyword evidence="4" id="KW-1185">Reference proteome</keyword>
<dbReference type="InterPro" id="IPR001279">
    <property type="entry name" value="Metallo-B-lactamas"/>
</dbReference>
<dbReference type="OrthoDB" id="9805728at2"/>
<dbReference type="Pfam" id="PF12706">
    <property type="entry name" value="Lactamase_B_2"/>
    <property type="match status" value="1"/>
</dbReference>
<dbReference type="PANTHER" id="PTHR15032:SF4">
    <property type="entry name" value="N-ACYL-PHOSPHATIDYLETHANOLAMINE-HYDROLYZING PHOSPHOLIPASE D"/>
    <property type="match status" value="1"/>
</dbReference>
<dbReference type="PANTHER" id="PTHR15032">
    <property type="entry name" value="N-ACYL-PHOSPHATIDYLETHANOLAMINE-HYDROLYZING PHOSPHOLIPASE D"/>
    <property type="match status" value="1"/>
</dbReference>
<dbReference type="EMBL" id="SMGQ01000016">
    <property type="protein sequence ID" value="TCK89097.1"/>
    <property type="molecule type" value="Genomic_DNA"/>
</dbReference>
<proteinExistence type="predicted"/>
<comment type="caution">
    <text evidence="3">The sequence shown here is derived from an EMBL/GenBank/DDBJ whole genome shotgun (WGS) entry which is preliminary data.</text>
</comment>
<accession>A0A4R1MB00</accession>
<keyword evidence="1" id="KW-0812">Transmembrane</keyword>
<dbReference type="GO" id="GO:0008270">
    <property type="term" value="F:zinc ion binding"/>
    <property type="evidence" value="ECO:0007669"/>
    <property type="project" value="InterPro"/>
</dbReference>
<dbReference type="PIRSF" id="PIRSF038896">
    <property type="entry name" value="NAPE-PLD"/>
    <property type="match status" value="1"/>
</dbReference>
<dbReference type="Gene3D" id="3.60.15.10">
    <property type="entry name" value="Ribonuclease Z/Hydroxyacylglutathione hydrolase-like"/>
    <property type="match status" value="1"/>
</dbReference>
<evidence type="ECO:0000259" key="2">
    <source>
        <dbReference type="Pfam" id="PF12706"/>
    </source>
</evidence>